<gene>
    <name evidence="2" type="ORF">LX32DRAFT_444533</name>
</gene>
<accession>A0AAD9HS72</accession>
<name>A0AAD9HS72_9PEZI</name>
<evidence type="ECO:0000256" key="1">
    <source>
        <dbReference type="SAM" id="MobiDB-lite"/>
    </source>
</evidence>
<sequence>MRKATKVKTKELRNITSLFVFWVSGFLPIQHPRYGTWKMSPRVQSARRLSRMDGYLPKPRQKRLLSRVQTRGRSAESLPIPFCTLPSLIFWLIDQPHTGFSSGRPRRKVRHPTKSPMPKSPWRRSPIPPSSTCHPELSSSPSRLYRQAFYPNSRGLEPAASYSVRGALYLLMREPLAGSCN</sequence>
<protein>
    <submittedName>
        <fullName evidence="2">Uncharacterized protein</fullName>
    </submittedName>
</protein>
<proteinExistence type="predicted"/>
<dbReference type="EMBL" id="MU842816">
    <property type="protein sequence ID" value="KAK2034225.1"/>
    <property type="molecule type" value="Genomic_DNA"/>
</dbReference>
<organism evidence="2 3">
    <name type="scientific">Colletotrichum zoysiae</name>
    <dbReference type="NCBI Taxonomy" id="1216348"/>
    <lineage>
        <taxon>Eukaryota</taxon>
        <taxon>Fungi</taxon>
        <taxon>Dikarya</taxon>
        <taxon>Ascomycota</taxon>
        <taxon>Pezizomycotina</taxon>
        <taxon>Sordariomycetes</taxon>
        <taxon>Hypocreomycetidae</taxon>
        <taxon>Glomerellales</taxon>
        <taxon>Glomerellaceae</taxon>
        <taxon>Colletotrichum</taxon>
        <taxon>Colletotrichum graminicola species complex</taxon>
    </lineage>
</organism>
<keyword evidence="3" id="KW-1185">Reference proteome</keyword>
<feature type="compositionally biased region" description="Basic residues" evidence="1">
    <location>
        <begin position="104"/>
        <end position="113"/>
    </location>
</feature>
<dbReference type="AlphaFoldDB" id="A0AAD9HS72"/>
<evidence type="ECO:0000313" key="2">
    <source>
        <dbReference type="EMBL" id="KAK2034225.1"/>
    </source>
</evidence>
<comment type="caution">
    <text evidence="2">The sequence shown here is derived from an EMBL/GenBank/DDBJ whole genome shotgun (WGS) entry which is preliminary data.</text>
</comment>
<evidence type="ECO:0000313" key="3">
    <source>
        <dbReference type="Proteomes" id="UP001232148"/>
    </source>
</evidence>
<feature type="region of interest" description="Disordered" evidence="1">
    <location>
        <begin position="101"/>
        <end position="139"/>
    </location>
</feature>
<dbReference type="Proteomes" id="UP001232148">
    <property type="component" value="Unassembled WGS sequence"/>
</dbReference>
<reference evidence="2" key="1">
    <citation type="submission" date="2021-06" db="EMBL/GenBank/DDBJ databases">
        <title>Comparative genomics, transcriptomics and evolutionary studies reveal genomic signatures of adaptation to plant cell wall in hemibiotrophic fungi.</title>
        <authorList>
            <consortium name="DOE Joint Genome Institute"/>
            <person name="Baroncelli R."/>
            <person name="Diaz J.F."/>
            <person name="Benocci T."/>
            <person name="Peng M."/>
            <person name="Battaglia E."/>
            <person name="Haridas S."/>
            <person name="Andreopoulos W."/>
            <person name="Labutti K."/>
            <person name="Pangilinan J."/>
            <person name="Floch G.L."/>
            <person name="Makela M.R."/>
            <person name="Henrissat B."/>
            <person name="Grigoriev I.V."/>
            <person name="Crouch J.A."/>
            <person name="De Vries R.P."/>
            <person name="Sukno S.A."/>
            <person name="Thon M.R."/>
        </authorList>
    </citation>
    <scope>NUCLEOTIDE SEQUENCE</scope>
    <source>
        <strain evidence="2">MAFF235873</strain>
    </source>
</reference>